<dbReference type="InterPro" id="IPR023534">
    <property type="entry name" value="Rof/RNase_P-like"/>
</dbReference>
<evidence type="ECO:0000256" key="4">
    <source>
        <dbReference type="ARBA" id="ARBA00016225"/>
    </source>
</evidence>
<dbReference type="Gene3D" id="2.30.30.210">
    <property type="entry name" value="Ribonuclease P/MRP, subunit p29"/>
    <property type="match status" value="1"/>
</dbReference>
<dbReference type="SUPFAM" id="SSF101744">
    <property type="entry name" value="Rof/RNase P subunit-like"/>
    <property type="match status" value="1"/>
</dbReference>
<dbReference type="InterPro" id="IPR023538">
    <property type="entry name" value="RNP1"/>
</dbReference>
<dbReference type="KEGG" id="lak:112042424"/>
<dbReference type="PANTHER" id="PTHR13348">
    <property type="entry name" value="RIBONUCLEASE P SUBUNIT P29"/>
    <property type="match status" value="1"/>
</dbReference>
<dbReference type="PANTHER" id="PTHR13348:SF0">
    <property type="entry name" value="RIBONUCLEASE P PROTEIN SUBUNIT P29"/>
    <property type="match status" value="1"/>
</dbReference>
<evidence type="ECO:0000256" key="7">
    <source>
        <dbReference type="ARBA" id="ARBA00022694"/>
    </source>
</evidence>
<dbReference type="GO" id="GO:0033204">
    <property type="term" value="F:ribonuclease P RNA binding"/>
    <property type="evidence" value="ECO:0007669"/>
    <property type="project" value="InterPro"/>
</dbReference>
<dbReference type="GO" id="GO:0000172">
    <property type="term" value="C:ribonuclease MRP complex"/>
    <property type="evidence" value="ECO:0007669"/>
    <property type="project" value="InterPro"/>
</dbReference>
<dbReference type="InterPro" id="IPR002730">
    <property type="entry name" value="Rpp29/RNP1"/>
</dbReference>
<sequence>MSIFAKKNVSKAEKNEFVQSFLQKHLPEKRLRQGEDITLQHAHFMLDNPRTRKRKEVKLKRKTLSAKERKELKLFEIQPEHQKYDMYTPLHQLWKDYMKDVINFDKITPGNQSQMEELLLRADLHGAVLTVTKSKCPSYVGTSGILIQETKNTFKLITKDDRLKTIPKPNSVFTFELEGYIITIYGNNFQVRASERAHRKFKTRPTVDLI</sequence>
<keyword evidence="14" id="KW-1185">Reference proteome</keyword>
<comment type="subcellular location">
    <subcellularLocation>
        <location evidence="2 13">Nucleus</location>
        <location evidence="2 13">Nucleolus</location>
    </subcellularLocation>
</comment>
<dbReference type="OrthoDB" id="124041at2759"/>
<keyword evidence="8" id="KW-0540">Nuclease</keyword>
<evidence type="ECO:0000313" key="14">
    <source>
        <dbReference type="Proteomes" id="UP000085678"/>
    </source>
</evidence>
<dbReference type="GO" id="GO:0001682">
    <property type="term" value="P:tRNA 5'-leader removal"/>
    <property type="evidence" value="ECO:0007669"/>
    <property type="project" value="InterPro"/>
</dbReference>
<evidence type="ECO:0000256" key="6">
    <source>
        <dbReference type="ARBA" id="ARBA00022553"/>
    </source>
</evidence>
<evidence type="ECO:0000256" key="8">
    <source>
        <dbReference type="ARBA" id="ARBA00022722"/>
    </source>
</evidence>
<dbReference type="InterPro" id="IPR036980">
    <property type="entry name" value="RNase_P/MRP_Rpp29_sf"/>
</dbReference>
<dbReference type="PIRSF" id="PIRSF027081">
    <property type="entry name" value="RNase_P/MRP_p29_subunit"/>
    <property type="match status" value="1"/>
</dbReference>
<comment type="subunit">
    <text evidence="12">Component of nuclear RNase P and RNase MRP ribonucleoproteins. RNase P consists of a catalytic RNA moiety and 10 different protein chains; POP1, POP4, POP5, POP7, RPP14, RPP21, RPP25, RPP30, RPP38 and RPP40. Within the RNase P complex, POP1, POP7 and RPP25 form the 'finger' subcomplex, POP5, RPP14, RPP40 and homodimeric RPP30 form the 'palm' subcomplex, and RPP21, POP4 and RPP38 form the 'wrist' subcomplex. All subunits of the RNase P complex interact with the catalytic RNA. Several subunits of RNase P are also part of the RNase MRP complex. RNase MRP consists of a catalytic RNA moiety and about 8 protein subunits; POP1, POP7, RPP25, RPP30, RPP38, RPP40 and possibly also POP4 and POP5.</text>
</comment>
<evidence type="ECO:0000256" key="5">
    <source>
        <dbReference type="ARBA" id="ARBA00022490"/>
    </source>
</evidence>
<dbReference type="Pfam" id="PF01868">
    <property type="entry name" value="RNase_P-MRP_p29"/>
    <property type="match status" value="1"/>
</dbReference>
<name>A0A2R2MRE7_LINAN</name>
<dbReference type="GO" id="GO:0004519">
    <property type="term" value="F:endonuclease activity"/>
    <property type="evidence" value="ECO:0007669"/>
    <property type="project" value="UniProtKB-KW"/>
</dbReference>
<dbReference type="GO" id="GO:0016787">
    <property type="term" value="F:hydrolase activity"/>
    <property type="evidence" value="ECO:0007669"/>
    <property type="project" value="UniProtKB-KW"/>
</dbReference>
<evidence type="ECO:0000256" key="3">
    <source>
        <dbReference type="ARBA" id="ARBA00006181"/>
    </source>
</evidence>
<evidence type="ECO:0000256" key="9">
    <source>
        <dbReference type="ARBA" id="ARBA00022759"/>
    </source>
</evidence>
<dbReference type="InterPro" id="IPR016848">
    <property type="entry name" value="RNase_P/MRP_Rpp29-subunit"/>
</dbReference>
<comment type="function">
    <text evidence="1 13">Component of ribonuclease P, a ribonucleoprotein complex that generates mature tRNA molecules by cleaving their 5'-ends.</text>
</comment>
<dbReference type="FunFam" id="2.30.30.210:FF:000001">
    <property type="entry name" value="Ribonuclease P protein subunit p29"/>
    <property type="match status" value="1"/>
</dbReference>
<evidence type="ECO:0000313" key="15">
    <source>
        <dbReference type="RefSeq" id="XP_023932718.1"/>
    </source>
</evidence>
<comment type="similarity">
    <text evidence="3">Belongs to the eukaryotic/archaeal RNase P protein component 1 family.</text>
</comment>
<dbReference type="InParanoid" id="A0A2R2MRE7"/>
<evidence type="ECO:0000256" key="1">
    <source>
        <dbReference type="ARBA" id="ARBA00002435"/>
    </source>
</evidence>
<keyword evidence="10" id="KW-0378">Hydrolase</keyword>
<dbReference type="AlphaFoldDB" id="A0A2R2MRE7"/>
<proteinExistence type="inferred from homology"/>
<gene>
    <name evidence="15" type="primary">LOC112042424</name>
</gene>
<dbReference type="STRING" id="7574.A0A2R2MRE7"/>
<dbReference type="FunCoup" id="A0A2R2MRE7">
    <property type="interactions" value="1052"/>
</dbReference>
<evidence type="ECO:0000256" key="13">
    <source>
        <dbReference type="PIRNR" id="PIRNR027081"/>
    </source>
</evidence>
<reference evidence="15" key="1">
    <citation type="submission" date="2025-08" db="UniProtKB">
        <authorList>
            <consortium name="RefSeq"/>
        </authorList>
    </citation>
    <scope>IDENTIFICATION</scope>
    <source>
        <tissue evidence="15">Gonads</tissue>
    </source>
</reference>
<evidence type="ECO:0000256" key="12">
    <source>
        <dbReference type="ARBA" id="ARBA00046486"/>
    </source>
</evidence>
<evidence type="ECO:0000256" key="2">
    <source>
        <dbReference type="ARBA" id="ARBA00004604"/>
    </source>
</evidence>
<dbReference type="GO" id="GO:0006364">
    <property type="term" value="P:rRNA processing"/>
    <property type="evidence" value="ECO:0007669"/>
    <property type="project" value="TreeGrafter"/>
</dbReference>
<keyword evidence="6" id="KW-0597">Phosphoprotein</keyword>
<evidence type="ECO:0000256" key="10">
    <source>
        <dbReference type="ARBA" id="ARBA00022801"/>
    </source>
</evidence>
<dbReference type="RefSeq" id="XP_023932718.1">
    <property type="nucleotide sequence ID" value="XM_024076950.1"/>
</dbReference>
<dbReference type="Proteomes" id="UP000085678">
    <property type="component" value="Unplaced"/>
</dbReference>
<keyword evidence="11 13" id="KW-0539">Nucleus</keyword>
<dbReference type="GeneID" id="112042424"/>
<dbReference type="SMART" id="SM00538">
    <property type="entry name" value="POP4"/>
    <property type="match status" value="1"/>
</dbReference>
<dbReference type="HAMAP" id="MF_00754">
    <property type="entry name" value="RNase_P_1"/>
    <property type="match status" value="1"/>
</dbReference>
<dbReference type="GO" id="GO:0030677">
    <property type="term" value="C:ribonuclease P complex"/>
    <property type="evidence" value="ECO:0007669"/>
    <property type="project" value="UniProtKB-UniRule"/>
</dbReference>
<keyword evidence="7 13" id="KW-0819">tRNA processing</keyword>
<dbReference type="GO" id="GO:0005730">
    <property type="term" value="C:nucleolus"/>
    <property type="evidence" value="ECO:0007669"/>
    <property type="project" value="UniProtKB-SubCell"/>
</dbReference>
<accession>A0A2R2MRE7</accession>
<organism evidence="14 15">
    <name type="scientific">Lingula anatina</name>
    <name type="common">Brachiopod</name>
    <name type="synonym">Lingula unguis</name>
    <dbReference type="NCBI Taxonomy" id="7574"/>
    <lineage>
        <taxon>Eukaryota</taxon>
        <taxon>Metazoa</taxon>
        <taxon>Spiralia</taxon>
        <taxon>Lophotrochozoa</taxon>
        <taxon>Brachiopoda</taxon>
        <taxon>Linguliformea</taxon>
        <taxon>Lingulata</taxon>
        <taxon>Lingulida</taxon>
        <taxon>Linguloidea</taxon>
        <taxon>Lingulidae</taxon>
        <taxon>Lingula</taxon>
    </lineage>
</organism>
<protein>
    <recommendedName>
        <fullName evidence="4 13">Ribonuclease P protein subunit p29</fullName>
    </recommendedName>
</protein>
<keyword evidence="5" id="KW-0963">Cytoplasm</keyword>
<keyword evidence="9" id="KW-0255">Endonuclease</keyword>
<evidence type="ECO:0000256" key="11">
    <source>
        <dbReference type="ARBA" id="ARBA00023242"/>
    </source>
</evidence>